<evidence type="ECO:0000313" key="3">
    <source>
        <dbReference type="EMBL" id="KAF8683961.1"/>
    </source>
</evidence>
<feature type="region of interest" description="Disordered" evidence="2">
    <location>
        <begin position="74"/>
        <end position="100"/>
    </location>
</feature>
<feature type="region of interest" description="Disordered" evidence="2">
    <location>
        <begin position="319"/>
        <end position="338"/>
    </location>
</feature>
<evidence type="ECO:0000256" key="1">
    <source>
        <dbReference type="SAM" id="Coils"/>
    </source>
</evidence>
<dbReference type="EMBL" id="JACEFO010002102">
    <property type="protein sequence ID" value="KAF8683961.1"/>
    <property type="molecule type" value="Genomic_DNA"/>
</dbReference>
<dbReference type="PANTHER" id="PTHR47877">
    <property type="entry name" value="LATE EMBRYOGENESIS ABUNDANT DOMAIN-CONTAINING PROTEIN / LEA DOMAIN-CONTAINING PROTEIN"/>
    <property type="match status" value="1"/>
</dbReference>
<evidence type="ECO:0000256" key="2">
    <source>
        <dbReference type="SAM" id="MobiDB-lite"/>
    </source>
</evidence>
<accession>A0A835EE87</accession>
<organism evidence="3 4">
    <name type="scientific">Digitaria exilis</name>
    <dbReference type="NCBI Taxonomy" id="1010633"/>
    <lineage>
        <taxon>Eukaryota</taxon>
        <taxon>Viridiplantae</taxon>
        <taxon>Streptophyta</taxon>
        <taxon>Embryophyta</taxon>
        <taxon>Tracheophyta</taxon>
        <taxon>Spermatophyta</taxon>
        <taxon>Magnoliopsida</taxon>
        <taxon>Liliopsida</taxon>
        <taxon>Poales</taxon>
        <taxon>Poaceae</taxon>
        <taxon>PACMAD clade</taxon>
        <taxon>Panicoideae</taxon>
        <taxon>Panicodae</taxon>
        <taxon>Paniceae</taxon>
        <taxon>Anthephorinae</taxon>
        <taxon>Digitaria</taxon>
    </lineage>
</organism>
<feature type="region of interest" description="Disordered" evidence="2">
    <location>
        <begin position="1"/>
        <end position="21"/>
    </location>
</feature>
<name>A0A835EE87_9POAL</name>
<dbReference type="Gene3D" id="6.10.140.1430">
    <property type="match status" value="3"/>
</dbReference>
<dbReference type="PANTHER" id="PTHR47877:SF8">
    <property type="entry name" value="LATE EMBRYOGENESIS ABUNDANT PROTEIN 17"/>
    <property type="match status" value="1"/>
</dbReference>
<proteinExistence type="predicted"/>
<dbReference type="AlphaFoldDB" id="A0A835EE87"/>
<feature type="compositionally biased region" description="Basic and acidic residues" evidence="2">
    <location>
        <begin position="319"/>
        <end position="336"/>
    </location>
</feature>
<gene>
    <name evidence="3" type="ORF">HU200_044910</name>
</gene>
<feature type="region of interest" description="Disordered" evidence="2">
    <location>
        <begin position="288"/>
        <end position="311"/>
    </location>
</feature>
<dbReference type="GO" id="GO:0009631">
    <property type="term" value="P:cold acclimation"/>
    <property type="evidence" value="ECO:0007669"/>
    <property type="project" value="TreeGrafter"/>
</dbReference>
<keyword evidence="4" id="KW-1185">Reference proteome</keyword>
<feature type="coiled-coil region" evidence="1">
    <location>
        <begin position="101"/>
        <end position="143"/>
    </location>
</feature>
<feature type="compositionally biased region" description="Basic and acidic residues" evidence="2">
    <location>
        <begin position="78"/>
        <end position="88"/>
    </location>
</feature>
<evidence type="ECO:0000313" key="4">
    <source>
        <dbReference type="Proteomes" id="UP000636709"/>
    </source>
</evidence>
<sequence length="471" mass="50331">MSRTPPTGHGATVSRVAPSCDATRRSRTRTCHWSLYVSRSHSSRRSIYTLYTASTASLHFCAVTLQTHQQKLTTHTSISRDQEVEVEQRPASMASRQDTREARAEADARRAVEELARARDEHLVQAEANARSAADEIARSRASHGAAAAATGGSGILGSVQEGTKSFVSAVGRTFGGAKDTAADKTSQTAQATGDKLGEYGGYTADKAREANDTVARKTNETAEATRNKLGEYKDAAVEKARETKDAVAHKTSEAAEATKNKLGEYKDAAAGKAREAMDATADKAREAKDATKQMAQETKDATADRAREARDVTKQKAGEYTDATRDTAQEARDRSWATAHTAADRVRETAGVHDANKGQAGPGLLGALGNVTGAIKEKLTLGGQGQGPAGLPHGMRLGDDDERTAKERAAEKAASVYFEEKDRALRERAAELVDRCVEKCVEGCELVVAVHGARQDATCPGLRSRRCMGE</sequence>
<protein>
    <submittedName>
        <fullName evidence="3">Uncharacterized protein</fullName>
    </submittedName>
</protein>
<dbReference type="OrthoDB" id="1907061at2759"/>
<reference evidence="3" key="1">
    <citation type="submission" date="2020-07" db="EMBL/GenBank/DDBJ databases">
        <title>Genome sequence and genetic diversity analysis of an under-domesticated orphan crop, white fonio (Digitaria exilis).</title>
        <authorList>
            <person name="Bennetzen J.L."/>
            <person name="Chen S."/>
            <person name="Ma X."/>
            <person name="Wang X."/>
            <person name="Yssel A.E.J."/>
            <person name="Chaluvadi S.R."/>
            <person name="Johnson M."/>
            <person name="Gangashetty P."/>
            <person name="Hamidou F."/>
            <person name="Sanogo M.D."/>
            <person name="Zwaenepoel A."/>
            <person name="Wallace J."/>
            <person name="Van De Peer Y."/>
            <person name="Van Deynze A."/>
        </authorList>
    </citation>
    <scope>NUCLEOTIDE SEQUENCE</scope>
    <source>
        <tissue evidence="3">Leaves</tissue>
    </source>
</reference>
<dbReference type="GO" id="GO:0005829">
    <property type="term" value="C:cytosol"/>
    <property type="evidence" value="ECO:0007669"/>
    <property type="project" value="TreeGrafter"/>
</dbReference>
<keyword evidence="1" id="KW-0175">Coiled coil</keyword>
<dbReference type="Proteomes" id="UP000636709">
    <property type="component" value="Unassembled WGS sequence"/>
</dbReference>
<comment type="caution">
    <text evidence="3">The sequence shown here is derived from an EMBL/GenBank/DDBJ whole genome shotgun (WGS) entry which is preliminary data.</text>
</comment>